<sequence>MAIENQESQRSSQTTSDELCFVVPPTSRLLRPPQSTGATITIGGKYKGETLESKKEMKKPRLGSWWDEAEVVNELSVVVNGLPKPKDNDDEPRVDHSYTDVLQKKKDDERSFSSTSHHESSFIDLTEDESENGDGNGHVTFEELGVWVEDLKALPWEAFDPTWEIRSEAMDPWLGGYIEDMFSPNSYN</sequence>
<dbReference type="EMBL" id="CACVBM020001274">
    <property type="protein sequence ID" value="CAA7043133.1"/>
    <property type="molecule type" value="Genomic_DNA"/>
</dbReference>
<gene>
    <name evidence="2" type="ORF">MERR_LOCUS30368</name>
</gene>
<dbReference type="OrthoDB" id="1044253at2759"/>
<feature type="region of interest" description="Disordered" evidence="1">
    <location>
        <begin position="80"/>
        <end position="138"/>
    </location>
</feature>
<protein>
    <submittedName>
        <fullName evidence="2">Uncharacterized protein</fullName>
    </submittedName>
</protein>
<feature type="compositionally biased region" description="Basic and acidic residues" evidence="1">
    <location>
        <begin position="84"/>
        <end position="121"/>
    </location>
</feature>
<accession>A0A6D2K3J5</accession>
<dbReference type="AlphaFoldDB" id="A0A6D2K3J5"/>
<dbReference type="Proteomes" id="UP000467841">
    <property type="component" value="Unassembled WGS sequence"/>
</dbReference>
<evidence type="ECO:0000313" key="3">
    <source>
        <dbReference type="Proteomes" id="UP000467841"/>
    </source>
</evidence>
<organism evidence="2 3">
    <name type="scientific">Microthlaspi erraticum</name>
    <dbReference type="NCBI Taxonomy" id="1685480"/>
    <lineage>
        <taxon>Eukaryota</taxon>
        <taxon>Viridiplantae</taxon>
        <taxon>Streptophyta</taxon>
        <taxon>Embryophyta</taxon>
        <taxon>Tracheophyta</taxon>
        <taxon>Spermatophyta</taxon>
        <taxon>Magnoliopsida</taxon>
        <taxon>eudicotyledons</taxon>
        <taxon>Gunneridae</taxon>
        <taxon>Pentapetalae</taxon>
        <taxon>rosids</taxon>
        <taxon>malvids</taxon>
        <taxon>Brassicales</taxon>
        <taxon>Brassicaceae</taxon>
        <taxon>Coluteocarpeae</taxon>
        <taxon>Microthlaspi</taxon>
    </lineage>
</organism>
<reference evidence="2" key="1">
    <citation type="submission" date="2020-01" db="EMBL/GenBank/DDBJ databases">
        <authorList>
            <person name="Mishra B."/>
        </authorList>
    </citation>
    <scope>NUCLEOTIDE SEQUENCE [LARGE SCALE GENOMIC DNA]</scope>
</reference>
<proteinExistence type="predicted"/>
<evidence type="ECO:0000313" key="2">
    <source>
        <dbReference type="EMBL" id="CAA7043133.1"/>
    </source>
</evidence>
<evidence type="ECO:0000256" key="1">
    <source>
        <dbReference type="SAM" id="MobiDB-lite"/>
    </source>
</evidence>
<comment type="caution">
    <text evidence="2">The sequence shown here is derived from an EMBL/GenBank/DDBJ whole genome shotgun (WGS) entry which is preliminary data.</text>
</comment>
<name>A0A6D2K3J5_9BRAS</name>
<keyword evidence="3" id="KW-1185">Reference proteome</keyword>